<comment type="caution">
    <text evidence="2">The sequence shown here is derived from an EMBL/GenBank/DDBJ whole genome shotgun (WGS) entry which is preliminary data.</text>
</comment>
<gene>
    <name evidence="2" type="ORF">N1851_031198</name>
</gene>
<protein>
    <submittedName>
        <fullName evidence="2">Uncharacterized protein</fullName>
    </submittedName>
</protein>
<keyword evidence="3" id="KW-1185">Reference proteome</keyword>
<name>A0AA47M481_MERPO</name>
<feature type="region of interest" description="Disordered" evidence="1">
    <location>
        <begin position="61"/>
        <end position="126"/>
    </location>
</feature>
<evidence type="ECO:0000313" key="3">
    <source>
        <dbReference type="Proteomes" id="UP001174136"/>
    </source>
</evidence>
<feature type="compositionally biased region" description="Polar residues" evidence="1">
    <location>
        <begin position="90"/>
        <end position="101"/>
    </location>
</feature>
<proteinExistence type="predicted"/>
<dbReference type="PANTHER" id="PTHR46601:SF1">
    <property type="entry name" value="ADF-H DOMAIN-CONTAINING PROTEIN"/>
    <property type="match status" value="1"/>
</dbReference>
<evidence type="ECO:0000256" key="1">
    <source>
        <dbReference type="SAM" id="MobiDB-lite"/>
    </source>
</evidence>
<feature type="compositionally biased region" description="Polar residues" evidence="1">
    <location>
        <begin position="114"/>
        <end position="126"/>
    </location>
</feature>
<accession>A0AA47M481</accession>
<sequence length="770" mass="88541">MLWTVAEVETLLSVRVSAAEKQRRYRARRDADPARRAAYLEKQRQAWHRLRAQGKVKTVAVMSEREKRSKRAYWRKAQQEKRERQRRLDNLSTPPDSPDSQRTTDKLRKRLKRQNQASESPASKTKRLLQNVSVSHNVRRSLLAHHALMANIKDTFATTKKKTHRQVMARLVTGRILKKYGLQKEISAALRVSRKWKKNLVDGKMRYRSLCSRLQDKVIAFLTMDESSRLTAGKAQTITRAKIKKQKRFLNDTLRNLHRKFLTEHPHLSISYSLFCRMRPFWVVSPTLSDRETCLCKVHENLSFLVEKLHTLKLIRSVDVEDMVSSITCNPNLKDCMYNVCPDCKGQEFAIVAEGNLQEKVQITQEKKNNDGEKEKVPVRITVKKKKDIEVGDLLEMFQSQLSIFKQHFFNIKSQFSHYRELRRSMSNLECLIHVDFSENYSCKLAAEIQAMHFASNQKQATLHTGVLHVGGTEEHMCFGTISSSKEKGPHAIWAHLSPILDEVKKSHPSVEVVHFFSDGPTTQYRQKGNFFLFSTELLNQGFKRGTWNFFEASHGKGAPDGVGGLLKRTADRLVSQGHDISTAENLYHALANSTAVRLFYIPESQVDEVGKKMPSLTAVPSTMRIRQVVTGALGEILYRDVSCPCTTRQSFECRCDDTHDFSFEVHQTAPLAPQTHNAAASEIPWGPDLIGKWCVVRYQDDIYPGIIQDIMETHVQVKCMSNIGVNRFFWPLKDDLLWYLFEDVLRIIPPPKAVTSRHVEIDRDIWASL</sequence>
<feature type="compositionally biased region" description="Basic and acidic residues" evidence="1">
    <location>
        <begin position="77"/>
        <end position="89"/>
    </location>
</feature>
<dbReference type="EMBL" id="JAOPHQ010005998">
    <property type="protein sequence ID" value="KAK0133284.1"/>
    <property type="molecule type" value="Genomic_DNA"/>
</dbReference>
<dbReference type="PANTHER" id="PTHR46601">
    <property type="entry name" value="ULP_PROTEASE DOMAIN-CONTAINING PROTEIN"/>
    <property type="match status" value="1"/>
</dbReference>
<dbReference type="AlphaFoldDB" id="A0AA47M481"/>
<organism evidence="2 3">
    <name type="scientific">Merluccius polli</name>
    <name type="common">Benguela hake</name>
    <name type="synonym">Merluccius cadenati</name>
    <dbReference type="NCBI Taxonomy" id="89951"/>
    <lineage>
        <taxon>Eukaryota</taxon>
        <taxon>Metazoa</taxon>
        <taxon>Chordata</taxon>
        <taxon>Craniata</taxon>
        <taxon>Vertebrata</taxon>
        <taxon>Euteleostomi</taxon>
        <taxon>Actinopterygii</taxon>
        <taxon>Neopterygii</taxon>
        <taxon>Teleostei</taxon>
        <taxon>Neoteleostei</taxon>
        <taxon>Acanthomorphata</taxon>
        <taxon>Zeiogadaria</taxon>
        <taxon>Gadariae</taxon>
        <taxon>Gadiformes</taxon>
        <taxon>Gadoidei</taxon>
        <taxon>Merlucciidae</taxon>
        <taxon>Merluccius</taxon>
    </lineage>
</organism>
<evidence type="ECO:0000313" key="2">
    <source>
        <dbReference type="EMBL" id="KAK0133284.1"/>
    </source>
</evidence>
<dbReference type="Proteomes" id="UP001174136">
    <property type="component" value="Unassembled WGS sequence"/>
</dbReference>
<reference evidence="2" key="1">
    <citation type="journal article" date="2023" name="Front. Mar. Sci.">
        <title>A new Merluccius polli reference genome to investigate the effects of global change in West African waters.</title>
        <authorList>
            <person name="Mateo J.L."/>
            <person name="Blanco-Fernandez C."/>
            <person name="Garcia-Vazquez E."/>
            <person name="Machado-Schiaffino G."/>
        </authorList>
    </citation>
    <scope>NUCLEOTIDE SEQUENCE</scope>
    <source>
        <strain evidence="2">C29</strain>
        <tissue evidence="2">Fin</tissue>
    </source>
</reference>